<dbReference type="InterPro" id="IPR016035">
    <property type="entry name" value="Acyl_Trfase/lysoPLipase"/>
</dbReference>
<feature type="active site" description="Nucleophile" evidence="4">
    <location>
        <position position="140"/>
    </location>
</feature>
<evidence type="ECO:0000313" key="7">
    <source>
        <dbReference type="EMBL" id="KXT08007.1"/>
    </source>
</evidence>
<reference evidence="7 8" key="1">
    <citation type="submission" date="2015-07" db="EMBL/GenBank/DDBJ databases">
        <title>Comparative genomics of the Sigatoka disease complex on banana suggests a link between parallel evolutionary changes in Pseudocercospora fijiensis and Pseudocercospora eumusae and increased virulence on the banana host.</title>
        <authorList>
            <person name="Chang T.-C."/>
            <person name="Salvucci A."/>
            <person name="Crous P.W."/>
            <person name="Stergiopoulos I."/>
        </authorList>
    </citation>
    <scope>NUCLEOTIDE SEQUENCE [LARGE SCALE GENOMIC DNA]</scope>
    <source>
        <strain evidence="7 8">CBS 116634</strain>
    </source>
</reference>
<evidence type="ECO:0000256" key="3">
    <source>
        <dbReference type="ARBA" id="ARBA00023098"/>
    </source>
</evidence>
<feature type="region of interest" description="Disordered" evidence="5">
    <location>
        <begin position="593"/>
        <end position="614"/>
    </location>
</feature>
<feature type="compositionally biased region" description="Low complexity" evidence="5">
    <location>
        <begin position="598"/>
        <end position="614"/>
    </location>
</feature>
<dbReference type="Proteomes" id="UP000073492">
    <property type="component" value="Unassembled WGS sequence"/>
</dbReference>
<feature type="short sequence motif" description="GXGXXG" evidence="4">
    <location>
        <begin position="76"/>
        <end position="81"/>
    </location>
</feature>
<feature type="short sequence motif" description="DGA/G" evidence="4">
    <location>
        <begin position="319"/>
        <end position="321"/>
    </location>
</feature>
<gene>
    <name evidence="7" type="ORF">AC579_5978</name>
</gene>
<dbReference type="Gene3D" id="3.40.1090.10">
    <property type="entry name" value="Cytosolic phospholipase A2 catalytic domain"/>
    <property type="match status" value="1"/>
</dbReference>
<comment type="caution">
    <text evidence="7">The sequence shown here is derived from an EMBL/GenBank/DDBJ whole genome shotgun (WGS) entry which is preliminary data.</text>
</comment>
<dbReference type="PANTHER" id="PTHR24185:SF1">
    <property type="entry name" value="CALCIUM-INDEPENDENT PHOSPHOLIPASE A2-GAMMA"/>
    <property type="match status" value="1"/>
</dbReference>
<dbReference type="GO" id="GO:0016020">
    <property type="term" value="C:membrane"/>
    <property type="evidence" value="ECO:0007669"/>
    <property type="project" value="TreeGrafter"/>
</dbReference>
<evidence type="ECO:0000256" key="5">
    <source>
        <dbReference type="SAM" id="MobiDB-lite"/>
    </source>
</evidence>
<dbReference type="STRING" id="113226.A0A139I006"/>
<dbReference type="PANTHER" id="PTHR24185">
    <property type="entry name" value="CALCIUM-INDEPENDENT PHOSPHOLIPASE A2-GAMMA"/>
    <property type="match status" value="1"/>
</dbReference>
<organism evidence="7 8">
    <name type="scientific">Pseudocercospora musae</name>
    <dbReference type="NCBI Taxonomy" id="113226"/>
    <lineage>
        <taxon>Eukaryota</taxon>
        <taxon>Fungi</taxon>
        <taxon>Dikarya</taxon>
        <taxon>Ascomycota</taxon>
        <taxon>Pezizomycotina</taxon>
        <taxon>Dothideomycetes</taxon>
        <taxon>Dothideomycetidae</taxon>
        <taxon>Mycosphaerellales</taxon>
        <taxon>Mycosphaerellaceae</taxon>
        <taxon>Pseudocercospora</taxon>
    </lineage>
</organism>
<keyword evidence="2 4" id="KW-0442">Lipid degradation</keyword>
<dbReference type="OrthoDB" id="3643842at2759"/>
<keyword evidence="8" id="KW-1185">Reference proteome</keyword>
<dbReference type="PROSITE" id="PS51635">
    <property type="entry name" value="PNPLA"/>
    <property type="match status" value="1"/>
</dbReference>
<dbReference type="GO" id="GO:0047499">
    <property type="term" value="F:calcium-independent phospholipase A2 activity"/>
    <property type="evidence" value="ECO:0007669"/>
    <property type="project" value="TreeGrafter"/>
</dbReference>
<evidence type="ECO:0000313" key="8">
    <source>
        <dbReference type="Proteomes" id="UP000073492"/>
    </source>
</evidence>
<feature type="domain" description="PNPLA" evidence="6">
    <location>
        <begin position="72"/>
        <end position="334"/>
    </location>
</feature>
<dbReference type="InterPro" id="IPR002641">
    <property type="entry name" value="PNPLA_dom"/>
</dbReference>
<keyword evidence="3 4" id="KW-0443">Lipid metabolism</keyword>
<keyword evidence="1 4" id="KW-0378">Hydrolase</keyword>
<dbReference type="GO" id="GO:0016042">
    <property type="term" value="P:lipid catabolic process"/>
    <property type="evidence" value="ECO:0007669"/>
    <property type="project" value="UniProtKB-UniRule"/>
</dbReference>
<dbReference type="Pfam" id="PF01734">
    <property type="entry name" value="Patatin"/>
    <property type="match status" value="1"/>
</dbReference>
<evidence type="ECO:0000256" key="4">
    <source>
        <dbReference type="PROSITE-ProRule" id="PRU01161"/>
    </source>
</evidence>
<proteinExistence type="predicted"/>
<name>A0A139I006_9PEZI</name>
<dbReference type="GO" id="GO:0019369">
    <property type="term" value="P:arachidonate metabolic process"/>
    <property type="evidence" value="ECO:0007669"/>
    <property type="project" value="TreeGrafter"/>
</dbReference>
<evidence type="ECO:0000256" key="1">
    <source>
        <dbReference type="ARBA" id="ARBA00022801"/>
    </source>
</evidence>
<evidence type="ECO:0000259" key="6">
    <source>
        <dbReference type="PROSITE" id="PS51635"/>
    </source>
</evidence>
<protein>
    <recommendedName>
        <fullName evidence="6">PNPLA domain-containing protein</fullName>
    </recommendedName>
</protein>
<evidence type="ECO:0000256" key="2">
    <source>
        <dbReference type="ARBA" id="ARBA00022963"/>
    </source>
</evidence>
<feature type="short sequence motif" description="GXSXG" evidence="4">
    <location>
        <begin position="138"/>
        <end position="142"/>
    </location>
</feature>
<dbReference type="EMBL" id="LFZO01000503">
    <property type="protein sequence ID" value="KXT08007.1"/>
    <property type="molecule type" value="Genomic_DNA"/>
</dbReference>
<sequence length="614" mass="70208">MVGLRYAIGFWPFFHNDNPAEEPEREEEDESIGSNSTLVDSFTEEALSAHRPLRGQSLVAKLEDPWARKNVLCLDGGGIRGYASLLIIRALMEKIARLESQPGNGLRPHASSFMYDRCRSLLGDTKYRPHHYFDYFVGTSTGGRGLTKVHSLSAIMLGRLQMTVDEALALYDTIGNKVFAHPRDRYVPGCLKKVAKMIRTRFDEEELENALREAIDDHLKAEISRTNVSSKSEVPLRNENPDAAQTIVVAWGGSQLQDSCLFRSYDHPPPAPNLPDEERYGHLKPYSASPAPIWAVARATSAAPTYFKRIRIGDGEFWDGAVGEGCNNPVRLAYNEMKQMHRHDRPAVILSVGTGPRADKSQDMSRNSFKEMIQLARQKQRKSSNAEETHYRFRHDTLNGVNEALEGESKIVYERLNPEGISSVKLDTWLPLRSKKRKRGGADTKRLMEKAVERYLAEQGVEEALDRTAGLLVQRRRKRAAAEDCGRWERFAMHLYYGCPDSACSTESLFKTRDDLREHAFYRHGIVWQIDTKHGAKWDDRAYSCRWDNCGQKYVPVFATEIDFRDHLMRFHKLESPQIMDYDEYEQWLDDGRDQGANRSRSNSRNSQIRSNNR</sequence>
<accession>A0A139I006</accession>
<dbReference type="GO" id="GO:0046486">
    <property type="term" value="P:glycerolipid metabolic process"/>
    <property type="evidence" value="ECO:0007669"/>
    <property type="project" value="UniProtKB-ARBA"/>
</dbReference>
<dbReference type="SUPFAM" id="SSF52151">
    <property type="entry name" value="FabD/lysophospholipase-like"/>
    <property type="match status" value="1"/>
</dbReference>
<feature type="active site" description="Proton acceptor" evidence="4">
    <location>
        <position position="319"/>
    </location>
</feature>
<dbReference type="AlphaFoldDB" id="A0A139I006"/>